<dbReference type="GO" id="GO:0008270">
    <property type="term" value="F:zinc ion binding"/>
    <property type="evidence" value="ECO:0007669"/>
    <property type="project" value="UniProtKB-KW"/>
</dbReference>
<dbReference type="Gene3D" id="3.30.40.10">
    <property type="entry name" value="Zinc/RING finger domain, C3HC4 (zinc finger)"/>
    <property type="match status" value="1"/>
</dbReference>
<keyword evidence="12 15" id="KW-1133">Transmembrane helix</keyword>
<evidence type="ECO:0000256" key="2">
    <source>
        <dbReference type="ARBA" id="ARBA00004167"/>
    </source>
</evidence>
<dbReference type="InterPro" id="IPR013083">
    <property type="entry name" value="Znf_RING/FYVE/PHD"/>
</dbReference>
<evidence type="ECO:0000313" key="18">
    <source>
        <dbReference type="EnsemblProtists" id="PYU1_T007009"/>
    </source>
</evidence>
<evidence type="ECO:0000313" key="19">
    <source>
        <dbReference type="Proteomes" id="UP000019132"/>
    </source>
</evidence>
<dbReference type="GO" id="GO:0061630">
    <property type="term" value="F:ubiquitin protein ligase activity"/>
    <property type="evidence" value="ECO:0007669"/>
    <property type="project" value="UniProtKB-EC"/>
</dbReference>
<dbReference type="Pfam" id="PF01485">
    <property type="entry name" value="IBR"/>
    <property type="match status" value="1"/>
</dbReference>
<dbReference type="InterPro" id="IPR031127">
    <property type="entry name" value="E3_UB_ligase_RBR"/>
</dbReference>
<dbReference type="GO" id="GO:0016567">
    <property type="term" value="P:protein ubiquitination"/>
    <property type="evidence" value="ECO:0007669"/>
    <property type="project" value="InterPro"/>
</dbReference>
<dbReference type="GO" id="GO:0005737">
    <property type="term" value="C:cytoplasm"/>
    <property type="evidence" value="ECO:0007669"/>
    <property type="project" value="UniProtKB-ARBA"/>
</dbReference>
<feature type="transmembrane region" description="Helical" evidence="15">
    <location>
        <begin position="305"/>
        <end position="323"/>
    </location>
</feature>
<accession>K3WPW7</accession>
<evidence type="ECO:0000256" key="4">
    <source>
        <dbReference type="ARBA" id="ARBA00012251"/>
    </source>
</evidence>
<dbReference type="VEuPathDB" id="FungiDB:PYU1_G006994"/>
<evidence type="ECO:0000256" key="9">
    <source>
        <dbReference type="ARBA" id="ARBA00022771"/>
    </source>
</evidence>
<organism evidence="18 19">
    <name type="scientific">Globisporangium ultimum (strain ATCC 200006 / CBS 805.95 / DAOM BR144)</name>
    <name type="common">Pythium ultimum</name>
    <dbReference type="NCBI Taxonomy" id="431595"/>
    <lineage>
        <taxon>Eukaryota</taxon>
        <taxon>Sar</taxon>
        <taxon>Stramenopiles</taxon>
        <taxon>Oomycota</taxon>
        <taxon>Peronosporomycetes</taxon>
        <taxon>Pythiales</taxon>
        <taxon>Pythiaceae</taxon>
        <taxon>Globisporangium</taxon>
    </lineage>
</organism>
<reference evidence="19" key="1">
    <citation type="journal article" date="2010" name="Genome Biol.">
        <title>Genome sequence of the necrotrophic plant pathogen Pythium ultimum reveals original pathogenicity mechanisms and effector repertoire.</title>
        <authorList>
            <person name="Levesque C.A."/>
            <person name="Brouwer H."/>
            <person name="Cano L."/>
            <person name="Hamilton J.P."/>
            <person name="Holt C."/>
            <person name="Huitema E."/>
            <person name="Raffaele S."/>
            <person name="Robideau G.P."/>
            <person name="Thines M."/>
            <person name="Win J."/>
            <person name="Zerillo M.M."/>
            <person name="Beakes G.W."/>
            <person name="Boore J.L."/>
            <person name="Busam D."/>
            <person name="Dumas B."/>
            <person name="Ferriera S."/>
            <person name="Fuerstenberg S.I."/>
            <person name="Gachon C.M."/>
            <person name="Gaulin E."/>
            <person name="Govers F."/>
            <person name="Grenville-Briggs L."/>
            <person name="Horner N."/>
            <person name="Hostetler J."/>
            <person name="Jiang R.H."/>
            <person name="Johnson J."/>
            <person name="Krajaejun T."/>
            <person name="Lin H."/>
            <person name="Meijer H.J."/>
            <person name="Moore B."/>
            <person name="Morris P."/>
            <person name="Phuntmart V."/>
            <person name="Puiu D."/>
            <person name="Shetty J."/>
            <person name="Stajich J.E."/>
            <person name="Tripathy S."/>
            <person name="Wawra S."/>
            <person name="van West P."/>
            <person name="Whitty B.R."/>
            <person name="Coutinho P.M."/>
            <person name="Henrissat B."/>
            <person name="Martin F."/>
            <person name="Thomas P.D."/>
            <person name="Tyler B.M."/>
            <person name="De Vries R.P."/>
            <person name="Kamoun S."/>
            <person name="Yandell M."/>
            <person name="Tisserat N."/>
            <person name="Buell C.R."/>
        </authorList>
    </citation>
    <scope>NUCLEOTIDE SEQUENCE</scope>
    <source>
        <strain evidence="19">DAOM:BR144</strain>
    </source>
</reference>
<dbReference type="SMART" id="SM00647">
    <property type="entry name" value="IBR"/>
    <property type="match status" value="2"/>
</dbReference>
<evidence type="ECO:0000256" key="6">
    <source>
        <dbReference type="ARBA" id="ARBA00022692"/>
    </source>
</evidence>
<keyword evidence="5" id="KW-0808">Transferase</keyword>
<dbReference type="InterPro" id="IPR001841">
    <property type="entry name" value="Znf_RING"/>
</dbReference>
<keyword evidence="8" id="KW-0677">Repeat</keyword>
<evidence type="ECO:0000256" key="11">
    <source>
        <dbReference type="ARBA" id="ARBA00022833"/>
    </source>
</evidence>
<dbReference type="SUPFAM" id="SSF57850">
    <property type="entry name" value="RING/U-box"/>
    <property type="match status" value="2"/>
</dbReference>
<dbReference type="EnsemblProtists" id="PYU1_T007009">
    <property type="protein sequence ID" value="PYU1_T007009"/>
    <property type="gene ID" value="PYU1_G006994"/>
</dbReference>
<name>K3WPW7_GLOUD</name>
<reference evidence="18" key="3">
    <citation type="submission" date="2015-02" db="UniProtKB">
        <authorList>
            <consortium name="EnsemblProtists"/>
        </authorList>
    </citation>
    <scope>IDENTIFICATION</scope>
    <source>
        <strain evidence="18">DAOM BR144</strain>
    </source>
</reference>
<dbReference type="PANTHER" id="PTHR11685">
    <property type="entry name" value="RBR FAMILY RING FINGER AND IBR DOMAIN-CONTAINING"/>
    <property type="match status" value="1"/>
</dbReference>
<dbReference type="STRING" id="431595.K3WPW7"/>
<dbReference type="OMA" id="HIFSVTC"/>
<evidence type="ECO:0000256" key="5">
    <source>
        <dbReference type="ARBA" id="ARBA00022679"/>
    </source>
</evidence>
<dbReference type="InterPro" id="IPR017907">
    <property type="entry name" value="Znf_RING_CS"/>
</dbReference>
<keyword evidence="7" id="KW-0479">Metal-binding</keyword>
<keyword evidence="10" id="KW-0833">Ubl conjugation pathway</keyword>
<feature type="domain" description="RING-type" evidence="16">
    <location>
        <begin position="226"/>
        <end position="271"/>
    </location>
</feature>
<proteinExistence type="predicted"/>
<dbReference type="PROSITE" id="PS50089">
    <property type="entry name" value="ZF_RING_2"/>
    <property type="match status" value="1"/>
</dbReference>
<dbReference type="Pfam" id="PF22191">
    <property type="entry name" value="IBR_1"/>
    <property type="match status" value="1"/>
</dbReference>
<evidence type="ECO:0000256" key="7">
    <source>
        <dbReference type="ARBA" id="ARBA00022723"/>
    </source>
</evidence>
<dbReference type="InParanoid" id="K3WPW7"/>
<dbReference type="Gene3D" id="1.20.120.1750">
    <property type="match status" value="1"/>
</dbReference>
<evidence type="ECO:0000256" key="1">
    <source>
        <dbReference type="ARBA" id="ARBA00001798"/>
    </source>
</evidence>
<dbReference type="EMBL" id="GL376560">
    <property type="status" value="NOT_ANNOTATED_CDS"/>
    <property type="molecule type" value="Genomic_DNA"/>
</dbReference>
<dbReference type="CDD" id="cd20335">
    <property type="entry name" value="BRcat_RBR"/>
    <property type="match status" value="1"/>
</dbReference>
<protein>
    <recommendedName>
        <fullName evidence="4">RBR-type E3 ubiquitin transferase</fullName>
        <ecNumber evidence="4">2.3.2.31</ecNumber>
    </recommendedName>
</protein>
<keyword evidence="13 15" id="KW-0472">Membrane</keyword>
<evidence type="ECO:0000256" key="3">
    <source>
        <dbReference type="ARBA" id="ARBA00004906"/>
    </source>
</evidence>
<dbReference type="PROSITE" id="PS00518">
    <property type="entry name" value="ZF_RING_1"/>
    <property type="match status" value="1"/>
</dbReference>
<dbReference type="AlphaFoldDB" id="K3WPW7"/>
<reference evidence="19" key="2">
    <citation type="submission" date="2010-04" db="EMBL/GenBank/DDBJ databases">
        <authorList>
            <person name="Buell R."/>
            <person name="Hamilton J."/>
            <person name="Hostetler J."/>
        </authorList>
    </citation>
    <scope>NUCLEOTIDE SEQUENCE [LARGE SCALE GENOMIC DNA]</scope>
    <source>
        <strain evidence="19">DAOM:BR144</strain>
    </source>
</reference>
<keyword evidence="11" id="KW-0862">Zinc</keyword>
<dbReference type="eggNOG" id="KOG1812">
    <property type="taxonomic scope" value="Eukaryota"/>
</dbReference>
<evidence type="ECO:0000256" key="8">
    <source>
        <dbReference type="ARBA" id="ARBA00022737"/>
    </source>
</evidence>
<evidence type="ECO:0000256" key="10">
    <source>
        <dbReference type="ARBA" id="ARBA00022786"/>
    </source>
</evidence>
<dbReference type="InterPro" id="IPR002867">
    <property type="entry name" value="IBR_dom"/>
</dbReference>
<dbReference type="InterPro" id="IPR044066">
    <property type="entry name" value="TRIAD_supradom"/>
</dbReference>
<comment type="subcellular location">
    <subcellularLocation>
        <location evidence="2">Membrane</location>
        <topology evidence="2">Single-pass membrane protein</topology>
    </subcellularLocation>
</comment>
<dbReference type="FunFam" id="3.30.40.10:FF:000051">
    <property type="entry name" value="RBR-type E3 ubiquitin transferase"/>
    <property type="match status" value="1"/>
</dbReference>
<evidence type="ECO:0000256" key="13">
    <source>
        <dbReference type="ARBA" id="ARBA00023136"/>
    </source>
</evidence>
<dbReference type="HOGENOM" id="CLU_061921_0_0_1"/>
<dbReference type="Proteomes" id="UP000019132">
    <property type="component" value="Unassembled WGS sequence"/>
</dbReference>
<dbReference type="EC" id="2.3.2.31" evidence="4"/>
<evidence type="ECO:0000256" key="12">
    <source>
        <dbReference type="ARBA" id="ARBA00022989"/>
    </source>
</evidence>
<evidence type="ECO:0000259" key="16">
    <source>
        <dbReference type="PROSITE" id="PS50089"/>
    </source>
</evidence>
<dbReference type="PROSITE" id="PS51873">
    <property type="entry name" value="TRIAD"/>
    <property type="match status" value="1"/>
</dbReference>
<evidence type="ECO:0000259" key="17">
    <source>
        <dbReference type="PROSITE" id="PS51873"/>
    </source>
</evidence>
<comment type="catalytic activity">
    <reaction evidence="1">
        <text>[E2 ubiquitin-conjugating enzyme]-S-ubiquitinyl-L-cysteine + [acceptor protein]-L-lysine = [E2 ubiquitin-conjugating enzyme]-L-cysteine + [acceptor protein]-N(6)-ubiquitinyl-L-lysine.</text>
        <dbReference type="EC" id="2.3.2.31"/>
    </reaction>
</comment>
<dbReference type="GO" id="GO:0031090">
    <property type="term" value="C:organelle membrane"/>
    <property type="evidence" value="ECO:0007669"/>
    <property type="project" value="UniProtKB-ARBA"/>
</dbReference>
<keyword evidence="9 14" id="KW-0863">Zinc-finger</keyword>
<evidence type="ECO:0000256" key="14">
    <source>
        <dbReference type="PROSITE-ProRule" id="PRU00175"/>
    </source>
</evidence>
<feature type="domain" description="RING-type" evidence="17">
    <location>
        <begin position="73"/>
        <end position="276"/>
    </location>
</feature>
<keyword evidence="6 15" id="KW-0812">Transmembrane</keyword>
<keyword evidence="19" id="KW-1185">Reference proteome</keyword>
<comment type="pathway">
    <text evidence="3">Protein modification; protein ubiquitination.</text>
</comment>
<evidence type="ECO:0000256" key="15">
    <source>
        <dbReference type="SAM" id="Phobius"/>
    </source>
</evidence>
<sequence>MSRRRWSHENLITRLTSFAFRPSSSSSEYFSADEASELQLLTTLTRTLSSSLFAMPTERENDPLAAVDDTIEQGRECMICFDNLDALQLQDCGLCNGSFCTTCMQSYIELKILDGEVSAAQLVCPAPECMRSLPEELIVAFASPDMIAKYKKFLKNQKTGVRFCPRVNCSAAIDEPPFCKKRKVLCTVCDAKSCTRCGGDYHRMRLCQRKEKNYRTWKRHHDVRTCPSCKSDIEKNGGCPHMTCAQCAHEFCWACLRPWKNHNAHLCKLIKKQSWSSAGQLVLDVTVGGVTVIGVIAGIGVAVAVATAAVGVTIVVVPPYKGYRLLRDSHRRKEKA</sequence>